<name>M5P9A7_9BACI</name>
<gene>
    <name evidence="1" type="ORF">BSONL12_03559</name>
</gene>
<dbReference type="EMBL" id="AOFM01000003">
    <property type="protein sequence ID" value="EME76018.1"/>
    <property type="molecule type" value="Genomic_DNA"/>
</dbReference>
<proteinExistence type="predicted"/>
<organism evidence="1 2">
    <name type="scientific">Bacillus sonorensis L12</name>
    <dbReference type="NCBI Taxonomy" id="1274524"/>
    <lineage>
        <taxon>Bacteria</taxon>
        <taxon>Bacillati</taxon>
        <taxon>Bacillota</taxon>
        <taxon>Bacilli</taxon>
        <taxon>Bacillales</taxon>
        <taxon>Bacillaceae</taxon>
        <taxon>Bacillus</taxon>
    </lineage>
</organism>
<evidence type="ECO:0000313" key="1">
    <source>
        <dbReference type="EMBL" id="EME76018.1"/>
    </source>
</evidence>
<reference evidence="1 2" key="1">
    <citation type="journal article" date="2013" name="Genome Announc.">
        <title>Draft Whole-Genome Sequence of Bacillus sonorensis Strain L12, a Source of Nonribosomal Lipopeptides.</title>
        <authorList>
            <person name="Adimpong D.B."/>
            <person name="Sorensen K.I."/>
            <person name="Nielsen D.S."/>
            <person name="Thorsen L."/>
            <person name="Rasmussen T.B."/>
            <person name="Derkx P.M."/>
            <person name="Jespersen L."/>
        </authorList>
    </citation>
    <scope>NUCLEOTIDE SEQUENCE [LARGE SCALE GENOMIC DNA]</scope>
    <source>
        <strain evidence="1 2">L12</strain>
    </source>
</reference>
<accession>M5P9A7</accession>
<evidence type="ECO:0000313" key="2">
    <source>
        <dbReference type="Proteomes" id="UP000011907"/>
    </source>
</evidence>
<dbReference type="STRING" id="1274524.BSONL12_03559"/>
<dbReference type="Proteomes" id="UP000011907">
    <property type="component" value="Unassembled WGS sequence"/>
</dbReference>
<dbReference type="AlphaFoldDB" id="M5P9A7"/>
<sequence>MLHSQISVSSAFLMAANTAEVSMVKLTSPQSLAITAAAVNQIKTNQKFSIYIKVQPRIAAARMYPDSWHIILNYPINQCFLLIYRVVFLFAPYLLMGKRDVSLPSINF</sequence>
<protein>
    <submittedName>
        <fullName evidence="1">Uncharacterized protein</fullName>
    </submittedName>
</protein>
<comment type="caution">
    <text evidence="1">The sequence shown here is derived from an EMBL/GenBank/DDBJ whole genome shotgun (WGS) entry which is preliminary data.</text>
</comment>